<feature type="transmembrane region" description="Helical" evidence="6">
    <location>
        <begin position="377"/>
        <end position="398"/>
    </location>
</feature>
<comment type="caution">
    <text evidence="8">The sequence shown here is derived from an EMBL/GenBank/DDBJ whole genome shotgun (WGS) entry which is preliminary data.</text>
</comment>
<keyword evidence="8" id="KW-0723">Serine/threonine-protein kinase</keyword>
<keyword evidence="6" id="KW-1133">Transmembrane helix</keyword>
<keyword evidence="1" id="KW-0808">Transferase</keyword>
<keyword evidence="2 5" id="KW-0547">Nucleotide-binding</keyword>
<dbReference type="SUPFAM" id="SSF56112">
    <property type="entry name" value="Protein kinase-like (PK-like)"/>
    <property type="match status" value="1"/>
</dbReference>
<dbReference type="InterPro" id="IPR008271">
    <property type="entry name" value="Ser/Thr_kinase_AS"/>
</dbReference>
<keyword evidence="3 8" id="KW-0418">Kinase</keyword>
<evidence type="ECO:0000256" key="5">
    <source>
        <dbReference type="PROSITE-ProRule" id="PRU10141"/>
    </source>
</evidence>
<dbReference type="PROSITE" id="PS00108">
    <property type="entry name" value="PROTEIN_KINASE_ST"/>
    <property type="match status" value="1"/>
</dbReference>
<evidence type="ECO:0000256" key="6">
    <source>
        <dbReference type="SAM" id="Phobius"/>
    </source>
</evidence>
<dbReference type="AlphaFoldDB" id="A0A853J8I8"/>
<proteinExistence type="predicted"/>
<protein>
    <submittedName>
        <fullName evidence="8">Serine/threonine protein kinase</fullName>
    </submittedName>
</protein>
<keyword evidence="4 5" id="KW-0067">ATP-binding</keyword>
<dbReference type="GO" id="GO:0005524">
    <property type="term" value="F:ATP binding"/>
    <property type="evidence" value="ECO:0007669"/>
    <property type="project" value="UniProtKB-UniRule"/>
</dbReference>
<dbReference type="PANTHER" id="PTHR43289:SF6">
    <property type="entry name" value="SERINE_THREONINE-PROTEIN KINASE NEKL-3"/>
    <property type="match status" value="1"/>
</dbReference>
<keyword evidence="6" id="KW-0812">Transmembrane</keyword>
<dbReference type="CDD" id="cd14014">
    <property type="entry name" value="STKc_PknB_like"/>
    <property type="match status" value="1"/>
</dbReference>
<dbReference type="PROSITE" id="PS00107">
    <property type="entry name" value="PROTEIN_KINASE_ATP"/>
    <property type="match status" value="1"/>
</dbReference>
<evidence type="ECO:0000256" key="2">
    <source>
        <dbReference type="ARBA" id="ARBA00022741"/>
    </source>
</evidence>
<evidence type="ECO:0000256" key="1">
    <source>
        <dbReference type="ARBA" id="ARBA00022679"/>
    </source>
</evidence>
<dbReference type="SMART" id="SM00220">
    <property type="entry name" value="S_TKc"/>
    <property type="match status" value="1"/>
</dbReference>
<gene>
    <name evidence="8" type="ORF">H0E84_01520</name>
</gene>
<evidence type="ECO:0000313" key="9">
    <source>
        <dbReference type="Proteomes" id="UP000578091"/>
    </source>
</evidence>
<dbReference type="Pfam" id="PF00069">
    <property type="entry name" value="Pkinase"/>
    <property type="match status" value="1"/>
</dbReference>
<organism evidence="8 9">
    <name type="scientific">Luteimonas salinisoli</name>
    <dbReference type="NCBI Taxonomy" id="2752307"/>
    <lineage>
        <taxon>Bacteria</taxon>
        <taxon>Pseudomonadati</taxon>
        <taxon>Pseudomonadota</taxon>
        <taxon>Gammaproteobacteria</taxon>
        <taxon>Lysobacterales</taxon>
        <taxon>Lysobacteraceae</taxon>
        <taxon>Luteimonas</taxon>
    </lineage>
</organism>
<reference evidence="8 9" key="1">
    <citation type="submission" date="2020-07" db="EMBL/GenBank/DDBJ databases">
        <title>Luteimonas sp. SJ-92.</title>
        <authorList>
            <person name="Huang X.-X."/>
            <person name="Xu L."/>
            <person name="Sun J.-Q."/>
        </authorList>
    </citation>
    <scope>NUCLEOTIDE SEQUENCE [LARGE SCALE GENOMIC DNA]</scope>
    <source>
        <strain evidence="8 9">SJ-92</strain>
    </source>
</reference>
<evidence type="ECO:0000313" key="8">
    <source>
        <dbReference type="EMBL" id="NZA25054.1"/>
    </source>
</evidence>
<accession>A0A853J8I8</accession>
<dbReference type="Gene3D" id="3.30.200.20">
    <property type="entry name" value="Phosphorylase Kinase, domain 1"/>
    <property type="match status" value="1"/>
</dbReference>
<dbReference type="PROSITE" id="PS50011">
    <property type="entry name" value="PROTEIN_KINASE_DOM"/>
    <property type="match status" value="1"/>
</dbReference>
<keyword evidence="6" id="KW-0472">Membrane</keyword>
<evidence type="ECO:0000256" key="4">
    <source>
        <dbReference type="ARBA" id="ARBA00022840"/>
    </source>
</evidence>
<dbReference type="GO" id="GO:0004674">
    <property type="term" value="F:protein serine/threonine kinase activity"/>
    <property type="evidence" value="ECO:0007669"/>
    <property type="project" value="UniProtKB-KW"/>
</dbReference>
<feature type="domain" description="Protein kinase" evidence="7">
    <location>
        <begin position="87"/>
        <end position="358"/>
    </location>
</feature>
<dbReference type="InterPro" id="IPR011009">
    <property type="entry name" value="Kinase-like_dom_sf"/>
</dbReference>
<dbReference type="InterPro" id="IPR000719">
    <property type="entry name" value="Prot_kinase_dom"/>
</dbReference>
<dbReference type="InterPro" id="IPR011990">
    <property type="entry name" value="TPR-like_helical_dom_sf"/>
</dbReference>
<dbReference type="PANTHER" id="PTHR43289">
    <property type="entry name" value="MITOGEN-ACTIVATED PROTEIN KINASE KINASE KINASE 20-RELATED"/>
    <property type="match status" value="1"/>
</dbReference>
<dbReference type="EMBL" id="JACCKA010000010">
    <property type="protein sequence ID" value="NZA25054.1"/>
    <property type="molecule type" value="Genomic_DNA"/>
</dbReference>
<evidence type="ECO:0000256" key="3">
    <source>
        <dbReference type="ARBA" id="ARBA00022777"/>
    </source>
</evidence>
<feature type="binding site" evidence="5">
    <location>
        <position position="118"/>
    </location>
    <ligand>
        <name>ATP</name>
        <dbReference type="ChEBI" id="CHEBI:30616"/>
    </ligand>
</feature>
<dbReference type="SUPFAM" id="SSF48452">
    <property type="entry name" value="TPR-like"/>
    <property type="match status" value="1"/>
</dbReference>
<name>A0A853J8I8_9GAMM</name>
<keyword evidence="9" id="KW-1185">Reference proteome</keyword>
<evidence type="ECO:0000259" key="7">
    <source>
        <dbReference type="PROSITE" id="PS50011"/>
    </source>
</evidence>
<dbReference type="RefSeq" id="WP_180676862.1">
    <property type="nucleotide sequence ID" value="NZ_JACCKA010000010.1"/>
</dbReference>
<sequence length="903" mass="96835">MTKPADTTDDPGHWQAAMALVGRLLDLPEARRLQALSDAEAPEEVRRLASRLLVAAQRDSILDAPLPAPPLPEHLGGHLAGRRLGRWLLVELLGEGGMAVVYRARSLQAPVGQPAALKLLSMAAATAAGRARFEREIDILVRLRHPGIAPVLDAGVADDGTPWFAMSLVEGIDIAAWCREQGLGVPQRVELLLQVCDAVAHAHRHLVIHRDIKPSNVMVDAEGRAILLDFGISRILAEGAAEITSTGLYAFTPRYAAPEQLDGGAITTATDVYSLGSLLHLLLLGSAPQFPPSAPHAECIDPATIARRESDRALRKALAGDLGAILRKSLARDAGLRYQGAAELATDLRAWRDGHPVTAHRDSRFYRLGRLAARHRLASGLVIALTISLVTGIAAFAWQAEHATREAEAALQAKAEADASRLNTARALERANVLNRFIIDLFSATQPDRPLNELPTTEELLEIGAARARDPASGPPEVRAQMLTVISRIHGRRARREIGIALVDEAIGLARSDADADGEVLARALMVRADYARGKSGNTLAAALLDEAERAVEGAGPPSPTLLEVRLEKALLLSNTGRIHEAIEATGALLAEAGQRTDLPDGFLDLLLSDQAANYLDAQLHASAYEHFEELLALRRQQKDGNLLRYTVSLASSALNLLHLGDFAEAGRRLDEAQRHYDSLFDAPNSYRAAARLIRAMLLTRQRRFDEALAEVEAGNREWALSTGSDPAEFPFLAYSRMEVMEAAGRAEQTEAEAARALALFTPMAADHRNKMIKIESVLAQAACRRGEVETGSALIASARARADVPAARDVILLSGLEEAQANCLAAAGRLDGALAALDAAGRFDARYAPGNAQDLARRAALRAQLLEAAADPAGATAWTARAQALLEGLELPHGRPWPPSSP</sequence>
<dbReference type="Gene3D" id="1.10.510.10">
    <property type="entry name" value="Transferase(Phosphotransferase) domain 1"/>
    <property type="match status" value="1"/>
</dbReference>
<dbReference type="Proteomes" id="UP000578091">
    <property type="component" value="Unassembled WGS sequence"/>
</dbReference>
<dbReference type="InterPro" id="IPR017441">
    <property type="entry name" value="Protein_kinase_ATP_BS"/>
</dbReference>